<reference evidence="1 2" key="1">
    <citation type="submission" date="2013-01" db="EMBL/GenBank/DDBJ databases">
        <authorList>
            <person name="Fiebig A."/>
            <person name="Goeker M."/>
            <person name="Klenk H.-P.P."/>
        </authorList>
    </citation>
    <scope>NUCLEOTIDE SEQUENCE [LARGE SCALE GENOMIC DNA]</scope>
    <source>
        <strain evidence="1 2">DSM 24838</strain>
    </source>
</reference>
<dbReference type="STRING" id="1123501.Wenmar_01826"/>
<dbReference type="AlphaFoldDB" id="A0A0D0Q4K0"/>
<evidence type="ECO:0000313" key="2">
    <source>
        <dbReference type="Proteomes" id="UP000035100"/>
    </source>
</evidence>
<dbReference type="EMBL" id="AONG01000009">
    <property type="protein sequence ID" value="KIQ69464.1"/>
    <property type="molecule type" value="Genomic_DNA"/>
</dbReference>
<name>A0A0D0Q4K0_9RHOB</name>
<sequence>MEGFILDKPFLASLQSAFAGRDSLCGYGVGTDCLRAPPINWSGGDTYIQKTGISRDPGTFDAPDNFFAIYAQDLGALRDWLFRHAIRHWKNARVRAIRGGSLLPIDGAPENRPGISRVVLKVRAHLCLLYGE</sequence>
<gene>
    <name evidence="1" type="ORF">Wenmar_01826</name>
</gene>
<comment type="caution">
    <text evidence="1">The sequence shown here is derived from an EMBL/GenBank/DDBJ whole genome shotgun (WGS) entry which is preliminary data.</text>
</comment>
<dbReference type="Proteomes" id="UP000035100">
    <property type="component" value="Unassembled WGS sequence"/>
</dbReference>
<protein>
    <submittedName>
        <fullName evidence="1">Uncharacterized protein</fullName>
    </submittedName>
</protein>
<proteinExistence type="predicted"/>
<keyword evidence="2" id="KW-1185">Reference proteome</keyword>
<organism evidence="1 2">
    <name type="scientific">Wenxinia marina DSM 24838</name>
    <dbReference type="NCBI Taxonomy" id="1123501"/>
    <lineage>
        <taxon>Bacteria</taxon>
        <taxon>Pseudomonadati</taxon>
        <taxon>Pseudomonadota</taxon>
        <taxon>Alphaproteobacteria</taxon>
        <taxon>Rhodobacterales</taxon>
        <taxon>Roseobacteraceae</taxon>
        <taxon>Wenxinia</taxon>
    </lineage>
</organism>
<accession>A0A0D0Q4K0</accession>
<evidence type="ECO:0000313" key="1">
    <source>
        <dbReference type="EMBL" id="KIQ69464.1"/>
    </source>
</evidence>